<protein>
    <submittedName>
        <fullName evidence="1">SUKH-3 domain-containing protein</fullName>
    </submittedName>
</protein>
<sequence>MESSDRLLPQTRRILGGAGWYSGRRVDTSRWSAELAADGYPPLHAAAVEFLAEFGGLSIPYGGSGISRAREAIALVPTLCDGEADRFIEWGQDIGHDLAPIGELAGGTCSWTNLGIDERGEIYTVIDGLATFGRMPDALDWLILGYMPRDLM</sequence>
<dbReference type="InterPro" id="IPR025850">
    <property type="entry name" value="SUKH-3"/>
</dbReference>
<dbReference type="Proteomes" id="UP000632138">
    <property type="component" value="Unassembled WGS sequence"/>
</dbReference>
<name>A0ABS2AL50_9ACTN</name>
<proteinExistence type="predicted"/>
<evidence type="ECO:0000313" key="2">
    <source>
        <dbReference type="Proteomes" id="UP000632138"/>
    </source>
</evidence>
<dbReference type="RefSeq" id="WP_203380545.1">
    <property type="nucleotide sequence ID" value="NZ_JAENHP010000015.1"/>
</dbReference>
<gene>
    <name evidence="1" type="ORF">JIG36_34175</name>
</gene>
<dbReference type="EMBL" id="JAENHP010000015">
    <property type="protein sequence ID" value="MBM2620561.1"/>
    <property type="molecule type" value="Genomic_DNA"/>
</dbReference>
<reference evidence="1 2" key="1">
    <citation type="submission" date="2021-01" db="EMBL/GenBank/DDBJ databases">
        <title>Actinoplanes sp. nov. LDG1-06 isolated from lichen.</title>
        <authorList>
            <person name="Saeng-In P."/>
            <person name="Phongsopitanun W."/>
            <person name="Kanchanasin P."/>
            <person name="Yuki M."/>
            <person name="Kudo T."/>
            <person name="Ohkuma M."/>
            <person name="Tanasupawat S."/>
        </authorList>
    </citation>
    <scope>NUCLEOTIDE SEQUENCE [LARGE SCALE GENOMIC DNA]</scope>
    <source>
        <strain evidence="1 2">LDG1-06</strain>
    </source>
</reference>
<keyword evidence="2" id="KW-1185">Reference proteome</keyword>
<comment type="caution">
    <text evidence="1">The sequence shown here is derived from an EMBL/GenBank/DDBJ whole genome shotgun (WGS) entry which is preliminary data.</text>
</comment>
<organism evidence="1 2">
    <name type="scientific">Paractinoplanes ovalisporus</name>
    <dbReference type="NCBI Taxonomy" id="2810368"/>
    <lineage>
        <taxon>Bacteria</taxon>
        <taxon>Bacillati</taxon>
        <taxon>Actinomycetota</taxon>
        <taxon>Actinomycetes</taxon>
        <taxon>Micromonosporales</taxon>
        <taxon>Micromonosporaceae</taxon>
        <taxon>Paractinoplanes</taxon>
    </lineage>
</organism>
<dbReference type="Pfam" id="PF14433">
    <property type="entry name" value="SUKH-3"/>
    <property type="match status" value="1"/>
</dbReference>
<accession>A0ABS2AL50</accession>
<evidence type="ECO:0000313" key="1">
    <source>
        <dbReference type="EMBL" id="MBM2620561.1"/>
    </source>
</evidence>